<keyword evidence="5" id="KW-1185">Reference proteome</keyword>
<proteinExistence type="predicted"/>
<dbReference type="InterPro" id="IPR001647">
    <property type="entry name" value="HTH_TetR"/>
</dbReference>
<feature type="domain" description="HTH tetR-type" evidence="3">
    <location>
        <begin position="6"/>
        <end position="66"/>
    </location>
</feature>
<name>A0ABP8KBX7_9BACT</name>
<protein>
    <submittedName>
        <fullName evidence="4">TetR/AcrR family transcriptional regulator</fullName>
    </submittedName>
</protein>
<sequence>MQRDRAQTEQKLIDAVGQIIHNEGIDEVGINRIANRAGVNKILIYRYFGGLNGLMDAYVQQAKPVINTPMLDVNALKSASLEEIYQTACEYIISEFRQLRQNTEAREFLRKNLFDPDSFHNPLGAEREKQANEMIEGLSRLIGTPHAQGFAAIVASAMMLLTFLSQSTKVMMGLDLSTDEAWTKIEDALRQIFRGAYLTTRERLANSNTEFRSEIPKMSGSEFE</sequence>
<evidence type="ECO:0000313" key="4">
    <source>
        <dbReference type="EMBL" id="GAA4403888.1"/>
    </source>
</evidence>
<organism evidence="4 5">
    <name type="scientific">Nibrella viscosa</name>
    <dbReference type="NCBI Taxonomy" id="1084524"/>
    <lineage>
        <taxon>Bacteria</taxon>
        <taxon>Pseudomonadati</taxon>
        <taxon>Bacteroidota</taxon>
        <taxon>Cytophagia</taxon>
        <taxon>Cytophagales</taxon>
        <taxon>Spirosomataceae</taxon>
        <taxon>Nibrella</taxon>
    </lineage>
</organism>
<evidence type="ECO:0000256" key="1">
    <source>
        <dbReference type="ARBA" id="ARBA00023125"/>
    </source>
</evidence>
<comment type="caution">
    <text evidence="4">The sequence shown here is derived from an EMBL/GenBank/DDBJ whole genome shotgun (WGS) entry which is preliminary data.</text>
</comment>
<dbReference type="RefSeq" id="WP_345266630.1">
    <property type="nucleotide sequence ID" value="NZ_BAABHB010000003.1"/>
</dbReference>
<dbReference type="PROSITE" id="PS50977">
    <property type="entry name" value="HTH_TETR_2"/>
    <property type="match status" value="1"/>
</dbReference>
<gene>
    <name evidence="4" type="ORF">GCM10023187_20380</name>
</gene>
<dbReference type="EMBL" id="BAABHB010000003">
    <property type="protein sequence ID" value="GAA4403888.1"/>
    <property type="molecule type" value="Genomic_DNA"/>
</dbReference>
<evidence type="ECO:0000256" key="2">
    <source>
        <dbReference type="PROSITE-ProRule" id="PRU00335"/>
    </source>
</evidence>
<evidence type="ECO:0000259" key="3">
    <source>
        <dbReference type="PROSITE" id="PS50977"/>
    </source>
</evidence>
<evidence type="ECO:0000313" key="5">
    <source>
        <dbReference type="Proteomes" id="UP001500936"/>
    </source>
</evidence>
<dbReference type="Gene3D" id="1.10.357.10">
    <property type="entry name" value="Tetracycline Repressor, domain 2"/>
    <property type="match status" value="1"/>
</dbReference>
<dbReference type="Proteomes" id="UP001500936">
    <property type="component" value="Unassembled WGS sequence"/>
</dbReference>
<dbReference type="InterPro" id="IPR009057">
    <property type="entry name" value="Homeodomain-like_sf"/>
</dbReference>
<keyword evidence="1 2" id="KW-0238">DNA-binding</keyword>
<feature type="DNA-binding region" description="H-T-H motif" evidence="2">
    <location>
        <begin position="29"/>
        <end position="48"/>
    </location>
</feature>
<accession>A0ABP8KBX7</accession>
<reference evidence="5" key="1">
    <citation type="journal article" date="2019" name="Int. J. Syst. Evol. Microbiol.">
        <title>The Global Catalogue of Microorganisms (GCM) 10K type strain sequencing project: providing services to taxonomists for standard genome sequencing and annotation.</title>
        <authorList>
            <consortium name="The Broad Institute Genomics Platform"/>
            <consortium name="The Broad Institute Genome Sequencing Center for Infectious Disease"/>
            <person name="Wu L."/>
            <person name="Ma J."/>
        </authorList>
    </citation>
    <scope>NUCLEOTIDE SEQUENCE [LARGE SCALE GENOMIC DNA]</scope>
    <source>
        <strain evidence="5">JCM 17925</strain>
    </source>
</reference>
<dbReference type="Pfam" id="PF00440">
    <property type="entry name" value="TetR_N"/>
    <property type="match status" value="1"/>
</dbReference>
<dbReference type="SUPFAM" id="SSF46689">
    <property type="entry name" value="Homeodomain-like"/>
    <property type="match status" value="1"/>
</dbReference>